<proteinExistence type="predicted"/>
<dbReference type="InterPro" id="IPR027304">
    <property type="entry name" value="Trigger_fact/SurA_dom_sf"/>
</dbReference>
<protein>
    <recommendedName>
        <fullName evidence="4">Trigger factor C-terminal domain-containing protein</fullName>
    </recommendedName>
</protein>
<organism evidence="5 6">
    <name type="scientific">Wolbachia pipientis</name>
    <dbReference type="NCBI Taxonomy" id="955"/>
    <lineage>
        <taxon>Bacteria</taxon>
        <taxon>Pseudomonadati</taxon>
        <taxon>Pseudomonadota</taxon>
        <taxon>Alphaproteobacteria</taxon>
        <taxon>Rickettsiales</taxon>
        <taxon>Anaplasmataceae</taxon>
        <taxon>Wolbachieae</taxon>
        <taxon>Wolbachia</taxon>
    </lineage>
</organism>
<feature type="region of interest" description="Disordered" evidence="3">
    <location>
        <begin position="59"/>
        <end position="79"/>
    </location>
</feature>
<dbReference type="SUPFAM" id="SSF109998">
    <property type="entry name" value="Triger factor/SurA peptide-binding domain-like"/>
    <property type="match status" value="1"/>
</dbReference>
<dbReference type="RefSeq" id="WP_070065014.1">
    <property type="nucleotide sequence ID" value="NZ_MJMG01000006.1"/>
</dbReference>
<dbReference type="Pfam" id="PF05698">
    <property type="entry name" value="Trigger_C"/>
    <property type="match status" value="1"/>
</dbReference>
<dbReference type="OrthoDB" id="9767721at2"/>
<dbReference type="GO" id="GO:0006457">
    <property type="term" value="P:protein folding"/>
    <property type="evidence" value="ECO:0007669"/>
    <property type="project" value="InterPro"/>
</dbReference>
<comment type="caution">
    <text evidence="5">The sequence shown here is derived from an EMBL/GenBank/DDBJ whole genome shotgun (WGS) entry which is preliminary data.</text>
</comment>
<evidence type="ECO:0000256" key="2">
    <source>
        <dbReference type="ARBA" id="ARBA00023235"/>
    </source>
</evidence>
<keyword evidence="1" id="KW-0697">Rotamase</keyword>
<accession>A0A1E7QKD8</accession>
<evidence type="ECO:0000256" key="1">
    <source>
        <dbReference type="ARBA" id="ARBA00023110"/>
    </source>
</evidence>
<feature type="domain" description="Trigger factor C-terminal" evidence="4">
    <location>
        <begin position="29"/>
        <end position="161"/>
    </location>
</feature>
<dbReference type="Gene3D" id="1.10.3120.10">
    <property type="entry name" value="Trigger factor, C-terminal domain"/>
    <property type="match status" value="1"/>
</dbReference>
<evidence type="ECO:0000256" key="3">
    <source>
        <dbReference type="SAM" id="MobiDB-lite"/>
    </source>
</evidence>
<dbReference type="GO" id="GO:0003755">
    <property type="term" value="F:peptidyl-prolyl cis-trans isomerase activity"/>
    <property type="evidence" value="ECO:0007669"/>
    <property type="project" value="UniProtKB-KW"/>
</dbReference>
<dbReference type="Proteomes" id="UP000175679">
    <property type="component" value="Unassembled WGS sequence"/>
</dbReference>
<name>A0A1E7QKD8_WOLPI</name>
<sequence>MELANNIELIEHVKKIIDFDCSKMIELLTKKQLFDYLDAEYSFDLPEDMIKEELQRLHEEQDPKKEELQQLHEEPGHEKEAEKRVKFAMLFMKFCAEHQLKITTEDLMKTTLNYYRETQSAKNNDFEDLDEMIKFMRKNRDFLYFLEGQALEHKVINYIIERANKDQHDVSVNALRELFDNTFNKEIKSGEV</sequence>
<dbReference type="GO" id="GO:0015031">
    <property type="term" value="P:protein transport"/>
    <property type="evidence" value="ECO:0007669"/>
    <property type="project" value="InterPro"/>
</dbReference>
<dbReference type="InterPro" id="IPR037041">
    <property type="entry name" value="Trigger_fac_C_sf"/>
</dbReference>
<reference evidence="5 6" key="1">
    <citation type="submission" date="2016-09" db="EMBL/GenBank/DDBJ databases">
        <title>Genomic evidence for plant-parasitic nematodes as the earliest Wolbachia hosts.</title>
        <authorList>
            <person name="Brown A.M."/>
            <person name="Wasala S.K."/>
            <person name="Howe D.K."/>
            <person name="Peetz A.B."/>
            <person name="Zasada I.A."/>
            <person name="Denver D.R."/>
        </authorList>
    </citation>
    <scope>NUCLEOTIDE SEQUENCE [LARGE SCALE GENOMIC DNA]</scope>
    <source>
        <strain evidence="6">wPpe</strain>
    </source>
</reference>
<dbReference type="AlphaFoldDB" id="A0A1E7QKD8"/>
<keyword evidence="2" id="KW-0413">Isomerase</keyword>
<evidence type="ECO:0000259" key="4">
    <source>
        <dbReference type="Pfam" id="PF05698"/>
    </source>
</evidence>
<dbReference type="InterPro" id="IPR008880">
    <property type="entry name" value="Trigger_fac_C"/>
</dbReference>
<keyword evidence="6" id="KW-1185">Reference proteome</keyword>
<gene>
    <name evidence="5" type="ORF">BIY23_02360</name>
</gene>
<evidence type="ECO:0000313" key="6">
    <source>
        <dbReference type="Proteomes" id="UP000175679"/>
    </source>
</evidence>
<dbReference type="EMBL" id="MJMG01000006">
    <property type="protein sequence ID" value="OEY86684.1"/>
    <property type="molecule type" value="Genomic_DNA"/>
</dbReference>
<evidence type="ECO:0000313" key="5">
    <source>
        <dbReference type="EMBL" id="OEY86684.1"/>
    </source>
</evidence>